<feature type="transmembrane region" description="Helical" evidence="1">
    <location>
        <begin position="54"/>
        <end position="73"/>
    </location>
</feature>
<feature type="transmembrane region" description="Helical" evidence="1">
    <location>
        <begin position="130"/>
        <end position="152"/>
    </location>
</feature>
<evidence type="ECO:0000313" key="3">
    <source>
        <dbReference type="Proteomes" id="UP001500575"/>
    </source>
</evidence>
<keyword evidence="1" id="KW-1133">Transmembrane helix</keyword>
<feature type="transmembrane region" description="Helical" evidence="1">
    <location>
        <begin position="80"/>
        <end position="98"/>
    </location>
</feature>
<gene>
    <name evidence="2" type="ORF">GCM10009843_12690</name>
</gene>
<dbReference type="Proteomes" id="UP001500575">
    <property type="component" value="Unassembled WGS sequence"/>
</dbReference>
<name>A0ABN2Y029_9ACTN</name>
<evidence type="ECO:0000256" key="1">
    <source>
        <dbReference type="SAM" id="Phobius"/>
    </source>
</evidence>
<reference evidence="2 3" key="1">
    <citation type="journal article" date="2019" name="Int. J. Syst. Evol. Microbiol.">
        <title>The Global Catalogue of Microorganisms (GCM) 10K type strain sequencing project: providing services to taxonomists for standard genome sequencing and annotation.</title>
        <authorList>
            <consortium name="The Broad Institute Genomics Platform"/>
            <consortium name="The Broad Institute Genome Sequencing Center for Infectious Disease"/>
            <person name="Wu L."/>
            <person name="Ma J."/>
        </authorList>
    </citation>
    <scope>NUCLEOTIDE SEQUENCE [LARGE SCALE GENOMIC DNA]</scope>
    <source>
        <strain evidence="2 3">JCM 16021</strain>
    </source>
</reference>
<feature type="transmembrane region" description="Helical" evidence="1">
    <location>
        <begin position="159"/>
        <end position="177"/>
    </location>
</feature>
<sequence>MNRNLRTLTALCLVATAALSLLWTLLAPEFHSDPAEQLAGLAEAGSRATISEMAFVISQLPFLVAMSGLAVWLHPASPRLATAGGVLAVLGAFGHAVVGGTTTMQVVMADSPDHRQAYADLLRDTMDSPLMLPFFAAGLLGTVLGILLLSIAHFRNRQLLRWVGPALWAFLVLEFVGSNVSEWSAYLAGVLYLAALCALAVAIRSDLVVTPSDHPPVTQDESVAAQARRAE</sequence>
<evidence type="ECO:0000313" key="2">
    <source>
        <dbReference type="EMBL" id="GAA2119766.1"/>
    </source>
</evidence>
<keyword evidence="3" id="KW-1185">Reference proteome</keyword>
<comment type="caution">
    <text evidence="2">The sequence shown here is derived from an EMBL/GenBank/DDBJ whole genome shotgun (WGS) entry which is preliminary data.</text>
</comment>
<dbReference type="RefSeq" id="WP_344302829.1">
    <property type="nucleotide sequence ID" value="NZ_BAAAQQ010000004.1"/>
</dbReference>
<accession>A0ABN2Y029</accession>
<feature type="transmembrane region" description="Helical" evidence="1">
    <location>
        <begin position="183"/>
        <end position="203"/>
    </location>
</feature>
<keyword evidence="1" id="KW-0472">Membrane</keyword>
<organism evidence="2 3">
    <name type="scientific">Nocardioides bigeumensis</name>
    <dbReference type="NCBI Taxonomy" id="433657"/>
    <lineage>
        <taxon>Bacteria</taxon>
        <taxon>Bacillati</taxon>
        <taxon>Actinomycetota</taxon>
        <taxon>Actinomycetes</taxon>
        <taxon>Propionibacteriales</taxon>
        <taxon>Nocardioidaceae</taxon>
        <taxon>Nocardioides</taxon>
    </lineage>
</organism>
<dbReference type="EMBL" id="BAAAQQ010000004">
    <property type="protein sequence ID" value="GAA2119766.1"/>
    <property type="molecule type" value="Genomic_DNA"/>
</dbReference>
<keyword evidence="1" id="KW-0812">Transmembrane</keyword>
<proteinExistence type="predicted"/>
<evidence type="ECO:0008006" key="4">
    <source>
        <dbReference type="Google" id="ProtNLM"/>
    </source>
</evidence>
<protein>
    <recommendedName>
        <fullName evidence="4">DUF4386 family protein</fullName>
    </recommendedName>
</protein>